<evidence type="ECO:0000256" key="2">
    <source>
        <dbReference type="ARBA" id="ARBA00023239"/>
    </source>
</evidence>
<keyword evidence="2" id="KW-0456">Lyase</keyword>
<dbReference type="PANTHER" id="PTHR33542:SF3">
    <property type="entry name" value="SIROHYDROCHLORIN FERROCHELATASE, CHLOROPLASTIC"/>
    <property type="match status" value="1"/>
</dbReference>
<evidence type="ECO:0000256" key="1">
    <source>
        <dbReference type="ARBA" id="ARBA00022723"/>
    </source>
</evidence>
<organism evidence="3 4">
    <name type="scientific">Oceanisphaera pacifica</name>
    <dbReference type="NCBI Taxonomy" id="2818389"/>
    <lineage>
        <taxon>Bacteria</taxon>
        <taxon>Pseudomonadati</taxon>
        <taxon>Pseudomonadota</taxon>
        <taxon>Gammaproteobacteria</taxon>
        <taxon>Aeromonadales</taxon>
        <taxon>Aeromonadaceae</taxon>
        <taxon>Oceanisphaera</taxon>
    </lineage>
</organism>
<dbReference type="InterPro" id="IPR050963">
    <property type="entry name" value="Sirohydro_Cobaltochel/CbiX"/>
</dbReference>
<dbReference type="CDD" id="cd03416">
    <property type="entry name" value="CbiX_SirB_N"/>
    <property type="match status" value="1"/>
</dbReference>
<accession>A0ABS3NEH2</accession>
<name>A0ABS3NEH2_9GAMM</name>
<evidence type="ECO:0000313" key="3">
    <source>
        <dbReference type="EMBL" id="MBO1518944.1"/>
    </source>
</evidence>
<dbReference type="PANTHER" id="PTHR33542">
    <property type="entry name" value="SIROHYDROCHLORIN FERROCHELATASE, CHLOROPLASTIC"/>
    <property type="match status" value="1"/>
</dbReference>
<proteinExistence type="predicted"/>
<dbReference type="Proteomes" id="UP000664882">
    <property type="component" value="Unassembled WGS sequence"/>
</dbReference>
<dbReference type="InterPro" id="IPR002762">
    <property type="entry name" value="CbiX-like"/>
</dbReference>
<protein>
    <submittedName>
        <fullName evidence="3">CbiX/SirB N-terminal domain-containing protein</fullName>
    </submittedName>
</protein>
<comment type="caution">
    <text evidence="3">The sequence shown here is derived from an EMBL/GenBank/DDBJ whole genome shotgun (WGS) entry which is preliminary data.</text>
</comment>
<reference evidence="3 4" key="1">
    <citation type="submission" date="2021-03" db="EMBL/GenBank/DDBJ databases">
        <title>Oceanisphaera sp. nov., isolated from the intestine.</title>
        <authorList>
            <person name="Zhao L.-H."/>
            <person name="Shi L.-F."/>
        </authorList>
    </citation>
    <scope>NUCLEOTIDE SEQUENCE [LARGE SCALE GENOMIC DNA]</scope>
    <source>
        <strain evidence="3 4">DM8</strain>
    </source>
</reference>
<sequence length="118" mass="13006">MKGFILVAHGSRRVAANEEIAAFAQSLFSGMSSRFDLMGHAFWELAEPSLADAIDQQIVAGATSIRLFPYFLAQGRHVVNDLPSVVEQKREQYPNVTISLSPHLGALPNFAHWLGEQL</sequence>
<dbReference type="RefSeq" id="WP_208004689.1">
    <property type="nucleotide sequence ID" value="NZ_JAGDFX010000004.1"/>
</dbReference>
<dbReference type="SUPFAM" id="SSF53800">
    <property type="entry name" value="Chelatase"/>
    <property type="match status" value="1"/>
</dbReference>
<dbReference type="EMBL" id="JAGDFX010000004">
    <property type="protein sequence ID" value="MBO1518944.1"/>
    <property type="molecule type" value="Genomic_DNA"/>
</dbReference>
<keyword evidence="1" id="KW-0479">Metal-binding</keyword>
<gene>
    <name evidence="3" type="ORF">J3U76_04710</name>
</gene>
<dbReference type="Gene3D" id="3.40.50.1400">
    <property type="match status" value="1"/>
</dbReference>
<evidence type="ECO:0000313" key="4">
    <source>
        <dbReference type="Proteomes" id="UP000664882"/>
    </source>
</evidence>
<dbReference type="Pfam" id="PF01903">
    <property type="entry name" value="CbiX"/>
    <property type="match status" value="1"/>
</dbReference>
<keyword evidence="4" id="KW-1185">Reference proteome</keyword>